<keyword evidence="4" id="KW-0812">Transmembrane</keyword>
<reference evidence="10 11" key="1">
    <citation type="submission" date="2018-04" db="EMBL/GenBank/DDBJ databases">
        <title>Sphingobacterium sp. M46 Genome.</title>
        <authorList>
            <person name="Cheng J."/>
            <person name="Li Y."/>
        </authorList>
    </citation>
    <scope>NUCLEOTIDE SEQUENCE [LARGE SCALE GENOMIC DNA]</scope>
    <source>
        <strain evidence="10 11">M46</strain>
    </source>
</reference>
<dbReference type="SUPFAM" id="SSF56935">
    <property type="entry name" value="Porins"/>
    <property type="match status" value="1"/>
</dbReference>
<evidence type="ECO:0000256" key="8">
    <source>
        <dbReference type="SAM" id="SignalP"/>
    </source>
</evidence>
<keyword evidence="5" id="KW-0472">Membrane</keyword>
<dbReference type="Pfam" id="PF25183">
    <property type="entry name" value="OMP_b-brl_4"/>
    <property type="match status" value="2"/>
</dbReference>
<dbReference type="GO" id="GO:0044718">
    <property type="term" value="P:siderophore transmembrane transport"/>
    <property type="evidence" value="ECO:0007669"/>
    <property type="project" value="TreeGrafter"/>
</dbReference>
<dbReference type="OrthoDB" id="9768147at2"/>
<dbReference type="SUPFAM" id="SSF49452">
    <property type="entry name" value="Starch-binding domain-like"/>
    <property type="match status" value="1"/>
</dbReference>
<evidence type="ECO:0000313" key="10">
    <source>
        <dbReference type="EMBL" id="PUV21124.1"/>
    </source>
</evidence>
<feature type="signal peptide" evidence="8">
    <location>
        <begin position="1"/>
        <end position="20"/>
    </location>
</feature>
<dbReference type="AlphaFoldDB" id="A0A363NK19"/>
<dbReference type="InterPro" id="IPR039426">
    <property type="entry name" value="TonB-dep_rcpt-like"/>
</dbReference>
<keyword evidence="11" id="KW-1185">Reference proteome</keyword>
<dbReference type="EMBL" id="QCXX01000012">
    <property type="protein sequence ID" value="PUV21124.1"/>
    <property type="molecule type" value="Genomic_DNA"/>
</dbReference>
<dbReference type="Gene3D" id="2.40.170.20">
    <property type="entry name" value="TonB-dependent receptor, beta-barrel domain"/>
    <property type="match status" value="1"/>
</dbReference>
<comment type="caution">
    <text evidence="10">The sequence shown here is derived from an EMBL/GenBank/DDBJ whole genome shotgun (WGS) entry which is preliminary data.</text>
</comment>
<dbReference type="InterPro" id="IPR013784">
    <property type="entry name" value="Carb-bd-like_fold"/>
</dbReference>
<dbReference type="Pfam" id="PF13620">
    <property type="entry name" value="CarboxypepD_reg"/>
    <property type="match status" value="1"/>
</dbReference>
<protein>
    <submittedName>
        <fullName evidence="10">TonB-dependent receptor</fullName>
    </submittedName>
</protein>
<feature type="region of interest" description="Disordered" evidence="7">
    <location>
        <begin position="299"/>
        <end position="323"/>
    </location>
</feature>
<organism evidence="10 11">
    <name type="scientific">Sphingobacterium athyrii</name>
    <dbReference type="NCBI Taxonomy" id="2152717"/>
    <lineage>
        <taxon>Bacteria</taxon>
        <taxon>Pseudomonadati</taxon>
        <taxon>Bacteroidota</taxon>
        <taxon>Sphingobacteriia</taxon>
        <taxon>Sphingobacteriales</taxon>
        <taxon>Sphingobacteriaceae</taxon>
        <taxon>Sphingobacterium</taxon>
    </lineage>
</organism>
<gene>
    <name evidence="10" type="ORF">DCO56_28225</name>
</gene>
<name>A0A363NK19_9SPHI</name>
<evidence type="ECO:0000256" key="7">
    <source>
        <dbReference type="SAM" id="MobiDB-lite"/>
    </source>
</evidence>
<dbReference type="PANTHER" id="PTHR30069">
    <property type="entry name" value="TONB-DEPENDENT OUTER MEMBRANE RECEPTOR"/>
    <property type="match status" value="1"/>
</dbReference>
<keyword evidence="10" id="KW-0675">Receptor</keyword>
<keyword evidence="8" id="KW-0732">Signal</keyword>
<feature type="domain" description="TonB-dependent transporter Oar-like beta-barrel" evidence="9">
    <location>
        <begin position="348"/>
        <end position="906"/>
    </location>
</feature>
<evidence type="ECO:0000256" key="2">
    <source>
        <dbReference type="ARBA" id="ARBA00022448"/>
    </source>
</evidence>
<evidence type="ECO:0000256" key="6">
    <source>
        <dbReference type="ARBA" id="ARBA00023237"/>
    </source>
</evidence>
<dbReference type="InterPro" id="IPR036942">
    <property type="entry name" value="Beta-barrel_TonB_sf"/>
</dbReference>
<evidence type="ECO:0000259" key="9">
    <source>
        <dbReference type="Pfam" id="PF25183"/>
    </source>
</evidence>
<evidence type="ECO:0000313" key="11">
    <source>
        <dbReference type="Proteomes" id="UP000250831"/>
    </source>
</evidence>
<sequence length="1103" mass="120738">MKRSLLFFALVMASYGAVQAQVTTSSVTGIVKEANGSLTSGATIKATHVPSGTVYSGSANAAGRFNLANMRVGGPYKIEVTYVGQQPIVYEDVYLQLGEPFVLNPVFGDNAATNLEEVLVTRGAALKSEKNGASTIVGRRQIENLPSITRSVNDLTRLTPQANGTSIGGGNFRSNNFTLDGANFNNQFGIGSNVPADGSPISIDAIEQISVNVTPYDVRQSGFTGAAINAVTRSGRNEFFGSAFYTGRSDKQQGTRIGDVLTPVNQLSVKQYGVSLGGPIVKDKVFFFVNLEQNKTEQPGPVKIASKGDEFGKPGTPNFVARPNEDFMNEVSTFLKEKYGYDPGPYQGYSNKSNNDKIFARIDWNIAENHKINFRYNQVKAKSPSEISNSYTNSGVSGLSRTGSNALHFSNSNYFQETNLFSGTMEYTGKLGNVNTSARISYVNQDEPRSVNGGEFPLVDIKRGDNVVTTFGYEPFSYGNLRSVKTWTANLDGNYTYENHDFTFGGQFETSDVKNGFQRFGAGYYLFNSWEDFKEGKKAINYALTYPLTPDGSQAFPRFKFNQISLYIQDQFTVNDKLKLTGGLRLELPGYPGVSEIREHPLISAMTFANGLKVNTGVLPKTKVMLSPRFGFNYDVKGDRSLMLRGGTGIFTGRIPFVWIVSQSGDSGMLQALVNSPADGSAIPDFSPDIRANYPKTIADPTKSISTTSVSVMDPNLKFPSTWKSSLAVDYKLPFGVVGTLEAIYNKDINAAVARNINLADPTQMSISGYGDNRFIYADANKDKYINKVDKGQPSTTGTGAFSAIQMSNAKGGHYWSVTAQLAKAFEDGFSASLAYTRSGAKNYGDGAGSQIANLWSLPYQSIGNSNDPTLGYTDNVLPDRLVGSVSYTNKWIKNLNTSVTLFYSGSSMGRVSYGYSADFNRDGQNNDLIYVPKDASEIKFVDITATPGSIYGGKGYTAKEQSDIFFAMIDGDDYLKSRKGQYAERNGGIMPWRHQFDLRFTQELFNGIGGKKNSLEFFWDVFNIGNLFNSDWGVFKTSNNQLLIPTNMVSTKTTPALDVQGNVKPEFRLNGANGDVIRETTRVNQTITSTYYMQFGVKFKFN</sequence>
<feature type="chain" id="PRO_5016843084" evidence="8">
    <location>
        <begin position="21"/>
        <end position="1103"/>
    </location>
</feature>
<comment type="subcellular location">
    <subcellularLocation>
        <location evidence="1">Cell outer membrane</location>
        <topology evidence="1">Multi-pass membrane protein</topology>
    </subcellularLocation>
</comment>
<dbReference type="InterPro" id="IPR057601">
    <property type="entry name" value="Oar-like_b-barrel"/>
</dbReference>
<keyword evidence="6" id="KW-0998">Cell outer membrane</keyword>
<proteinExistence type="predicted"/>
<dbReference type="Proteomes" id="UP000250831">
    <property type="component" value="Unassembled WGS sequence"/>
</dbReference>
<evidence type="ECO:0000256" key="3">
    <source>
        <dbReference type="ARBA" id="ARBA00022452"/>
    </source>
</evidence>
<dbReference type="GO" id="GO:0009279">
    <property type="term" value="C:cell outer membrane"/>
    <property type="evidence" value="ECO:0007669"/>
    <property type="project" value="UniProtKB-SubCell"/>
</dbReference>
<evidence type="ECO:0000256" key="4">
    <source>
        <dbReference type="ARBA" id="ARBA00022692"/>
    </source>
</evidence>
<feature type="domain" description="TonB-dependent transporter Oar-like beta-barrel" evidence="9">
    <location>
        <begin position="231"/>
        <end position="299"/>
    </location>
</feature>
<evidence type="ECO:0000256" key="1">
    <source>
        <dbReference type="ARBA" id="ARBA00004571"/>
    </source>
</evidence>
<dbReference type="PANTHER" id="PTHR30069:SF46">
    <property type="entry name" value="OAR PROTEIN"/>
    <property type="match status" value="1"/>
</dbReference>
<evidence type="ECO:0000256" key="5">
    <source>
        <dbReference type="ARBA" id="ARBA00023136"/>
    </source>
</evidence>
<dbReference type="RefSeq" id="WP_108637023.1">
    <property type="nucleotide sequence ID" value="NZ_QCXX01000012.1"/>
</dbReference>
<keyword evidence="2" id="KW-0813">Transport</keyword>
<keyword evidence="3" id="KW-1134">Transmembrane beta strand</keyword>
<dbReference type="GO" id="GO:0015344">
    <property type="term" value="F:siderophore uptake transmembrane transporter activity"/>
    <property type="evidence" value="ECO:0007669"/>
    <property type="project" value="TreeGrafter"/>
</dbReference>
<dbReference type="GO" id="GO:0030246">
    <property type="term" value="F:carbohydrate binding"/>
    <property type="evidence" value="ECO:0007669"/>
    <property type="project" value="InterPro"/>
</dbReference>
<accession>A0A363NK19</accession>